<organism evidence="1">
    <name type="scientific">freshwater metagenome</name>
    <dbReference type="NCBI Taxonomy" id="449393"/>
    <lineage>
        <taxon>unclassified sequences</taxon>
        <taxon>metagenomes</taxon>
        <taxon>ecological metagenomes</taxon>
    </lineage>
</organism>
<dbReference type="AlphaFoldDB" id="A0A6J6VCT6"/>
<dbReference type="EMBL" id="CAEZYQ010000045">
    <property type="protein sequence ID" value="CAB4769960.1"/>
    <property type="molecule type" value="Genomic_DNA"/>
</dbReference>
<evidence type="ECO:0000313" key="1">
    <source>
        <dbReference type="EMBL" id="CAB4769960.1"/>
    </source>
</evidence>
<protein>
    <submittedName>
        <fullName evidence="1">Unannotated protein</fullName>
    </submittedName>
</protein>
<dbReference type="PROSITE" id="PS51318">
    <property type="entry name" value="TAT"/>
    <property type="match status" value="1"/>
</dbReference>
<accession>A0A6J6VCT6</accession>
<gene>
    <name evidence="1" type="ORF">UFOPK2761_03331</name>
</gene>
<dbReference type="Pfam" id="PF07394">
    <property type="entry name" value="DUF1501"/>
    <property type="match status" value="1"/>
</dbReference>
<reference evidence="1" key="1">
    <citation type="submission" date="2020-05" db="EMBL/GenBank/DDBJ databases">
        <authorList>
            <person name="Chiriac C."/>
            <person name="Salcher M."/>
            <person name="Ghai R."/>
            <person name="Kavagutti S V."/>
        </authorList>
    </citation>
    <scope>NUCLEOTIDE SEQUENCE</scope>
</reference>
<name>A0A6J6VCT6_9ZZZZ</name>
<dbReference type="InterPro" id="IPR010869">
    <property type="entry name" value="DUF1501"/>
</dbReference>
<sequence>MSAVTTTSHSPASAGACGCPEFLGTDVSRRGFLRGLGVAGASFTVGSAVVSMGRSAAAADATGNVVVVLSLRGAADGLSLVVPHGDPVYYQARPRIAVAADQLLVRDDFFGLHPALKALVPLWTAGKVAAVHATGMAVPNRSHFAAMELVEDAAPGSTQRIGWLNRLLGELPGSSPLQGLAVGDTPGAFYGPEPIMGFRRLDRVGIAGDDTWDPTGERVRSLSTMWGSSRNPLAPALRAAMAAVEDIAPAQAQADRTSSYPNTDLAKALSSVSRTIRGDVGVSLVTVDQGDWDMHTDIGTLSWGRMRTNASQLAEAIAAFFTDLGAHADRVTLVTVSEFGRRVVENDNYGTDHGWGNVMFLVGAGVKGGYHGTWPGLVKAHDADLAVTTDYRSVLAEVVRARTSASTAAVFPGFSPARVGAMVGQ</sequence>
<dbReference type="PANTHER" id="PTHR43737">
    <property type="entry name" value="BLL7424 PROTEIN"/>
    <property type="match status" value="1"/>
</dbReference>
<dbReference type="InterPro" id="IPR006311">
    <property type="entry name" value="TAT_signal"/>
</dbReference>
<dbReference type="PANTHER" id="PTHR43737:SF1">
    <property type="entry name" value="DUF1501 DOMAIN-CONTAINING PROTEIN"/>
    <property type="match status" value="1"/>
</dbReference>
<proteinExistence type="predicted"/>